<dbReference type="PROSITE" id="PS51007">
    <property type="entry name" value="CYTC"/>
    <property type="match status" value="1"/>
</dbReference>
<proteinExistence type="predicted"/>
<dbReference type="EMBL" id="BBMS01000100">
    <property type="protein sequence ID" value="GAL30547.1"/>
    <property type="molecule type" value="Genomic_DNA"/>
</dbReference>
<evidence type="ECO:0000313" key="6">
    <source>
        <dbReference type="EMBL" id="GAL30547.1"/>
    </source>
</evidence>
<reference evidence="7" key="1">
    <citation type="submission" date="2014-09" db="EMBL/GenBank/DDBJ databases">
        <title>Vibrio variabilis JCM 19239. (C206) whole genome shotgun sequence.</title>
        <authorList>
            <person name="Sawabe T."/>
            <person name="Meirelles P."/>
            <person name="Nakanishi M."/>
            <person name="Sayaka M."/>
            <person name="Hattori M."/>
            <person name="Ohkuma M."/>
        </authorList>
    </citation>
    <scope>NUCLEOTIDE SEQUENCE [LARGE SCALE GENOMIC DNA]</scope>
    <source>
        <strain evidence="7">JCM 19239</strain>
    </source>
</reference>
<dbReference type="InterPro" id="IPR009056">
    <property type="entry name" value="Cyt_c-like_dom"/>
</dbReference>
<evidence type="ECO:0000256" key="1">
    <source>
        <dbReference type="ARBA" id="ARBA00022617"/>
    </source>
</evidence>
<gene>
    <name evidence="6" type="ORF">JCM19239_6846</name>
</gene>
<dbReference type="InterPro" id="IPR036909">
    <property type="entry name" value="Cyt_c-like_dom_sf"/>
</dbReference>
<keyword evidence="1 4" id="KW-0349">Heme</keyword>
<feature type="domain" description="Cytochrome c" evidence="5">
    <location>
        <begin position="104"/>
        <end position="195"/>
    </location>
</feature>
<reference evidence="7" key="2">
    <citation type="submission" date="2014-09" db="EMBL/GenBank/DDBJ databases">
        <authorList>
            <consortium name="NBRP consortium"/>
            <person name="Sawabe T."/>
            <person name="Meirelles P."/>
            <person name="Nakanishi M."/>
            <person name="Sayaka M."/>
            <person name="Hattori M."/>
            <person name="Ohkuma M."/>
        </authorList>
    </citation>
    <scope>NUCLEOTIDE SEQUENCE [LARGE SCALE GENOMIC DNA]</scope>
    <source>
        <strain evidence="7">JCM 19239</strain>
    </source>
</reference>
<dbReference type="Proteomes" id="UP000029223">
    <property type="component" value="Unassembled WGS sequence"/>
</dbReference>
<evidence type="ECO:0000259" key="5">
    <source>
        <dbReference type="PROSITE" id="PS51007"/>
    </source>
</evidence>
<keyword evidence="3 4" id="KW-0408">Iron</keyword>
<comment type="caution">
    <text evidence="6">The sequence shown here is derived from an EMBL/GenBank/DDBJ whole genome shotgun (WGS) entry which is preliminary data.</text>
</comment>
<accession>A0ABQ0JP66</accession>
<dbReference type="SUPFAM" id="SSF46626">
    <property type="entry name" value="Cytochrome c"/>
    <property type="match status" value="1"/>
</dbReference>
<organism evidence="6 7">
    <name type="scientific">Vibrio variabilis</name>
    <dbReference type="NCBI Taxonomy" id="990271"/>
    <lineage>
        <taxon>Bacteria</taxon>
        <taxon>Pseudomonadati</taxon>
        <taxon>Pseudomonadota</taxon>
        <taxon>Gammaproteobacteria</taxon>
        <taxon>Vibrionales</taxon>
        <taxon>Vibrionaceae</taxon>
        <taxon>Vibrio</taxon>
    </lineage>
</organism>
<keyword evidence="7" id="KW-1185">Reference proteome</keyword>
<name>A0ABQ0JP66_9VIBR</name>
<evidence type="ECO:0000256" key="4">
    <source>
        <dbReference type="PROSITE-ProRule" id="PRU00433"/>
    </source>
</evidence>
<protein>
    <recommendedName>
        <fullName evidence="5">Cytochrome c domain-containing protein</fullName>
    </recommendedName>
</protein>
<dbReference type="Gene3D" id="1.10.760.10">
    <property type="entry name" value="Cytochrome c-like domain"/>
    <property type="match status" value="1"/>
</dbReference>
<evidence type="ECO:0000256" key="3">
    <source>
        <dbReference type="ARBA" id="ARBA00023004"/>
    </source>
</evidence>
<evidence type="ECO:0000256" key="2">
    <source>
        <dbReference type="ARBA" id="ARBA00022723"/>
    </source>
</evidence>
<sequence>MLTDEQIKILKQSAKSNIVEFGYLLEQRALLMRELEHAQQGQHIDSEKVVKYGSEAGKIEARMTWDQAMAMLEVRSTLTDKQSQALLDLRNQYTLNTTSEGDTRGIERGRQLYSQCTLCHSSNSSIAPTLNGIVGGKVASDKKFRQYSPSLKEFSLINPVWTDNLLDQFIKSPKIWCLERIWDSRACKEVKIGKH</sequence>
<keyword evidence="2 4" id="KW-0479">Metal-binding</keyword>
<evidence type="ECO:0000313" key="7">
    <source>
        <dbReference type="Proteomes" id="UP000029223"/>
    </source>
</evidence>